<keyword evidence="5" id="KW-1003">Cell membrane</keyword>
<keyword evidence="16" id="KW-0170">Cobalt</keyword>
<dbReference type="PANTHER" id="PTHR10587:SF98">
    <property type="entry name" value="CHITIN DEACETYLASE"/>
    <property type="match status" value="1"/>
</dbReference>
<keyword evidence="7" id="KW-0964">Secreted</keyword>
<dbReference type="Gene3D" id="3.20.20.370">
    <property type="entry name" value="Glycoside hydrolase/deacetylase"/>
    <property type="match status" value="1"/>
</dbReference>
<evidence type="ECO:0000256" key="15">
    <source>
        <dbReference type="ARBA" id="ARBA00023277"/>
    </source>
</evidence>
<keyword evidence="12" id="KW-0146">Chitin degradation</keyword>
<dbReference type="InterPro" id="IPR002509">
    <property type="entry name" value="NODB_dom"/>
</dbReference>
<evidence type="ECO:0000256" key="8">
    <source>
        <dbReference type="ARBA" id="ARBA00022622"/>
    </source>
</evidence>
<dbReference type="PANTHER" id="PTHR10587">
    <property type="entry name" value="GLYCOSYL TRANSFERASE-RELATED"/>
    <property type="match status" value="1"/>
</dbReference>
<keyword evidence="25" id="KW-1185">Reference proteome</keyword>
<dbReference type="STRING" id="765257.A0A0C9YJN5"/>
<evidence type="ECO:0000256" key="17">
    <source>
        <dbReference type="ARBA" id="ARBA00023288"/>
    </source>
</evidence>
<evidence type="ECO:0000256" key="3">
    <source>
        <dbReference type="ARBA" id="ARBA00004609"/>
    </source>
</evidence>
<dbReference type="GO" id="GO:0046872">
    <property type="term" value="F:metal ion binding"/>
    <property type="evidence" value="ECO:0007669"/>
    <property type="project" value="UniProtKB-KW"/>
</dbReference>
<evidence type="ECO:0000256" key="20">
    <source>
        <dbReference type="ARBA" id="ARBA00024056"/>
    </source>
</evidence>
<proteinExistence type="inferred from homology"/>
<organism evidence="24 25">
    <name type="scientific">Pisolithus microcarpus 441</name>
    <dbReference type="NCBI Taxonomy" id="765257"/>
    <lineage>
        <taxon>Eukaryota</taxon>
        <taxon>Fungi</taxon>
        <taxon>Dikarya</taxon>
        <taxon>Basidiomycota</taxon>
        <taxon>Agaricomycotina</taxon>
        <taxon>Agaricomycetes</taxon>
        <taxon>Agaricomycetidae</taxon>
        <taxon>Boletales</taxon>
        <taxon>Sclerodermatineae</taxon>
        <taxon>Pisolithaceae</taxon>
        <taxon>Pisolithus</taxon>
    </lineage>
</organism>
<dbReference type="GO" id="GO:0000272">
    <property type="term" value="P:polysaccharide catabolic process"/>
    <property type="evidence" value="ECO:0007669"/>
    <property type="project" value="UniProtKB-KW"/>
</dbReference>
<dbReference type="Pfam" id="PF01522">
    <property type="entry name" value="Polysacc_deac_1"/>
    <property type="match status" value="1"/>
</dbReference>
<comment type="catalytic activity">
    <reaction evidence="21">
        <text>[(1-&gt;4)-N-acetyl-beta-D-glucosaminyl](n) + n H2O = chitosan + n acetate</text>
        <dbReference type="Rhea" id="RHEA:10464"/>
        <dbReference type="Rhea" id="RHEA-COMP:9593"/>
        <dbReference type="Rhea" id="RHEA-COMP:9597"/>
        <dbReference type="ChEBI" id="CHEBI:15377"/>
        <dbReference type="ChEBI" id="CHEBI:17029"/>
        <dbReference type="ChEBI" id="CHEBI:30089"/>
        <dbReference type="ChEBI" id="CHEBI:57704"/>
        <dbReference type="EC" id="3.5.1.41"/>
    </reaction>
    <physiologicalReaction direction="left-to-right" evidence="21">
        <dbReference type="Rhea" id="RHEA:10465"/>
    </physiologicalReaction>
</comment>
<protein>
    <recommendedName>
        <fullName evidence="20">chitin deacetylase</fullName>
        <ecNumber evidence="20">3.5.1.41</ecNumber>
    </recommendedName>
</protein>
<dbReference type="AlphaFoldDB" id="A0A0C9YJN5"/>
<dbReference type="PROSITE" id="PS51677">
    <property type="entry name" value="NODB"/>
    <property type="match status" value="1"/>
</dbReference>
<feature type="chain" id="PRO_5002206740" description="chitin deacetylase" evidence="22">
    <location>
        <begin position="26"/>
        <end position="421"/>
    </location>
</feature>
<keyword evidence="13" id="KW-0472">Membrane</keyword>
<keyword evidence="18" id="KW-0961">Cell wall biogenesis/degradation</keyword>
<dbReference type="GO" id="GO:0006032">
    <property type="term" value="P:chitin catabolic process"/>
    <property type="evidence" value="ECO:0007669"/>
    <property type="project" value="UniProtKB-KW"/>
</dbReference>
<keyword evidence="14" id="KW-0325">Glycoprotein</keyword>
<gene>
    <name evidence="24" type="ORF">PISMIDRAFT_677400</name>
</gene>
<comment type="subcellular location">
    <subcellularLocation>
        <location evidence="3">Cell membrane</location>
        <topology evidence="3">Lipid-anchor</topology>
        <topology evidence="3">GPI-anchor</topology>
    </subcellularLocation>
    <subcellularLocation>
        <location evidence="2">Secreted</location>
        <location evidence="2">Cell wall</location>
    </subcellularLocation>
</comment>
<keyword evidence="17" id="KW-0449">Lipoprotein</keyword>
<dbReference type="HOGENOM" id="CLU_035539_0_0_1"/>
<sequence length="421" mass="45294">MHLWASLSGLLGLTGALAFLPPAVAQDRTTEEGEAQITDPNVECSPYTYPPVAQAENQFPPTWTVATILPNDTAAQNRYNSIQGQIPNISPKGTQPQSLTGDFSGFSYPSDDPDCWWTSSHCDYPKMPGIPIDITTVPEPGTLGYGFDDGPNCGHNVFYDFLQSQGQTATMFYIGSNIMDFPLEAQRALADGHEVCVHTWSHRYMTALTNEQAFAEFYYSLEMIKLVIGVTPTCWRPPYGDVDDRIRAIAQAMGLRTIIWQYDSSDWLGNATVTNGNYQALIDAATSGTFNDIGTIFLTHELTNLTMSEAINWYGNLTSAFKHLVPVGVALNVTKPYVEDGYTLPTFAQYVNGTHVGSIVGSVNGTTISTSASATISSASHTATTTSSTPTAGTNAAQILPINSVGWLVITAALVGGILSA</sequence>
<evidence type="ECO:0000256" key="5">
    <source>
        <dbReference type="ARBA" id="ARBA00022475"/>
    </source>
</evidence>
<keyword evidence="10 22" id="KW-0732">Signal</keyword>
<evidence type="ECO:0000256" key="2">
    <source>
        <dbReference type="ARBA" id="ARBA00004191"/>
    </source>
</evidence>
<evidence type="ECO:0000256" key="10">
    <source>
        <dbReference type="ARBA" id="ARBA00022729"/>
    </source>
</evidence>
<evidence type="ECO:0000313" key="25">
    <source>
        <dbReference type="Proteomes" id="UP000054018"/>
    </source>
</evidence>
<keyword evidence="11" id="KW-0378">Hydrolase</keyword>
<dbReference type="OrthoDB" id="407355at2759"/>
<keyword evidence="15" id="KW-0119">Carbohydrate metabolism</keyword>
<feature type="signal peptide" evidence="22">
    <location>
        <begin position="1"/>
        <end position="25"/>
    </location>
</feature>
<comment type="similarity">
    <text evidence="4">Belongs to the polysaccharide deacetylase family.</text>
</comment>
<evidence type="ECO:0000256" key="9">
    <source>
        <dbReference type="ARBA" id="ARBA00022723"/>
    </source>
</evidence>
<evidence type="ECO:0000256" key="1">
    <source>
        <dbReference type="ARBA" id="ARBA00001941"/>
    </source>
</evidence>
<dbReference type="EMBL" id="KN833710">
    <property type="protein sequence ID" value="KIK25160.1"/>
    <property type="molecule type" value="Genomic_DNA"/>
</dbReference>
<evidence type="ECO:0000256" key="6">
    <source>
        <dbReference type="ARBA" id="ARBA00022512"/>
    </source>
</evidence>
<accession>A0A0C9YJN5</accession>
<comment type="cofactor">
    <cofactor evidence="1">
        <name>Co(2+)</name>
        <dbReference type="ChEBI" id="CHEBI:48828"/>
    </cofactor>
</comment>
<dbReference type="GO" id="GO:0071555">
    <property type="term" value="P:cell wall organization"/>
    <property type="evidence" value="ECO:0007669"/>
    <property type="project" value="UniProtKB-KW"/>
</dbReference>
<dbReference type="Proteomes" id="UP000054018">
    <property type="component" value="Unassembled WGS sequence"/>
</dbReference>
<feature type="domain" description="NodB homology" evidence="23">
    <location>
        <begin position="141"/>
        <end position="332"/>
    </location>
</feature>
<reference evidence="25" key="2">
    <citation type="submission" date="2015-01" db="EMBL/GenBank/DDBJ databases">
        <title>Evolutionary Origins and Diversification of the Mycorrhizal Mutualists.</title>
        <authorList>
            <consortium name="DOE Joint Genome Institute"/>
            <consortium name="Mycorrhizal Genomics Consortium"/>
            <person name="Kohler A."/>
            <person name="Kuo A."/>
            <person name="Nagy L.G."/>
            <person name="Floudas D."/>
            <person name="Copeland A."/>
            <person name="Barry K.W."/>
            <person name="Cichocki N."/>
            <person name="Veneault-Fourrey C."/>
            <person name="LaButti K."/>
            <person name="Lindquist E.A."/>
            <person name="Lipzen A."/>
            <person name="Lundell T."/>
            <person name="Morin E."/>
            <person name="Murat C."/>
            <person name="Riley R."/>
            <person name="Ohm R."/>
            <person name="Sun H."/>
            <person name="Tunlid A."/>
            <person name="Henrissat B."/>
            <person name="Grigoriev I.V."/>
            <person name="Hibbett D.S."/>
            <person name="Martin F."/>
        </authorList>
    </citation>
    <scope>NUCLEOTIDE SEQUENCE [LARGE SCALE GENOMIC DNA]</scope>
    <source>
        <strain evidence="25">441</strain>
    </source>
</reference>
<keyword evidence="8" id="KW-0336">GPI-anchor</keyword>
<dbReference type="InterPro" id="IPR011330">
    <property type="entry name" value="Glyco_hydro/deAcase_b/a-brl"/>
</dbReference>
<dbReference type="GO" id="GO:0098552">
    <property type="term" value="C:side of membrane"/>
    <property type="evidence" value="ECO:0007669"/>
    <property type="project" value="UniProtKB-KW"/>
</dbReference>
<dbReference type="FunFam" id="3.20.20.370:FF:000004">
    <property type="entry name" value="Related to Chitin deacetylase"/>
    <property type="match status" value="1"/>
</dbReference>
<dbReference type="CDD" id="cd10952">
    <property type="entry name" value="CE4_MrCDA_like"/>
    <property type="match status" value="1"/>
</dbReference>
<dbReference type="EC" id="3.5.1.41" evidence="20"/>
<evidence type="ECO:0000256" key="18">
    <source>
        <dbReference type="ARBA" id="ARBA00023316"/>
    </source>
</evidence>
<evidence type="ECO:0000256" key="11">
    <source>
        <dbReference type="ARBA" id="ARBA00022801"/>
    </source>
</evidence>
<evidence type="ECO:0000313" key="24">
    <source>
        <dbReference type="EMBL" id="KIK25160.1"/>
    </source>
</evidence>
<evidence type="ECO:0000256" key="22">
    <source>
        <dbReference type="SAM" id="SignalP"/>
    </source>
</evidence>
<evidence type="ECO:0000256" key="12">
    <source>
        <dbReference type="ARBA" id="ARBA00023024"/>
    </source>
</evidence>
<keyword evidence="9" id="KW-0479">Metal-binding</keyword>
<evidence type="ECO:0000256" key="13">
    <source>
        <dbReference type="ARBA" id="ARBA00023136"/>
    </source>
</evidence>
<dbReference type="GO" id="GO:0005886">
    <property type="term" value="C:plasma membrane"/>
    <property type="evidence" value="ECO:0007669"/>
    <property type="project" value="UniProtKB-SubCell"/>
</dbReference>
<evidence type="ECO:0000256" key="14">
    <source>
        <dbReference type="ARBA" id="ARBA00023180"/>
    </source>
</evidence>
<evidence type="ECO:0000256" key="21">
    <source>
        <dbReference type="ARBA" id="ARBA00048494"/>
    </source>
</evidence>
<dbReference type="GO" id="GO:0004099">
    <property type="term" value="F:chitin deacetylase activity"/>
    <property type="evidence" value="ECO:0007669"/>
    <property type="project" value="UniProtKB-EC"/>
</dbReference>
<reference evidence="24 25" key="1">
    <citation type="submission" date="2014-04" db="EMBL/GenBank/DDBJ databases">
        <authorList>
            <consortium name="DOE Joint Genome Institute"/>
            <person name="Kuo A."/>
            <person name="Kohler A."/>
            <person name="Costa M.D."/>
            <person name="Nagy L.G."/>
            <person name="Floudas D."/>
            <person name="Copeland A."/>
            <person name="Barry K.W."/>
            <person name="Cichocki N."/>
            <person name="Veneault-Fourrey C."/>
            <person name="LaButti K."/>
            <person name="Lindquist E.A."/>
            <person name="Lipzen A."/>
            <person name="Lundell T."/>
            <person name="Morin E."/>
            <person name="Murat C."/>
            <person name="Sun H."/>
            <person name="Tunlid A."/>
            <person name="Henrissat B."/>
            <person name="Grigoriev I.V."/>
            <person name="Hibbett D.S."/>
            <person name="Martin F."/>
            <person name="Nordberg H.P."/>
            <person name="Cantor M.N."/>
            <person name="Hua S.X."/>
        </authorList>
    </citation>
    <scope>NUCLEOTIDE SEQUENCE [LARGE SCALE GENOMIC DNA]</scope>
    <source>
        <strain evidence="24 25">441</strain>
    </source>
</reference>
<evidence type="ECO:0000256" key="4">
    <source>
        <dbReference type="ARBA" id="ARBA00010973"/>
    </source>
</evidence>
<dbReference type="SUPFAM" id="SSF88713">
    <property type="entry name" value="Glycoside hydrolase/deacetylase"/>
    <property type="match status" value="1"/>
</dbReference>
<dbReference type="GO" id="GO:0009272">
    <property type="term" value="P:fungal-type cell wall biogenesis"/>
    <property type="evidence" value="ECO:0007669"/>
    <property type="project" value="UniProtKB-ARBA"/>
</dbReference>
<dbReference type="InterPro" id="IPR050248">
    <property type="entry name" value="Polysacc_deacetylase_ArnD"/>
</dbReference>
<evidence type="ECO:0000259" key="23">
    <source>
        <dbReference type="PROSITE" id="PS51677"/>
    </source>
</evidence>
<evidence type="ECO:0000256" key="19">
    <source>
        <dbReference type="ARBA" id="ARBA00023326"/>
    </source>
</evidence>
<keyword evidence="19" id="KW-0624">Polysaccharide degradation</keyword>
<name>A0A0C9YJN5_9AGAM</name>
<evidence type="ECO:0000256" key="16">
    <source>
        <dbReference type="ARBA" id="ARBA00023285"/>
    </source>
</evidence>
<evidence type="ECO:0000256" key="7">
    <source>
        <dbReference type="ARBA" id="ARBA00022525"/>
    </source>
</evidence>
<keyword evidence="6" id="KW-0134">Cell wall</keyword>